<sequence>MKIQQSIRLRMLLLIIFLTACEKKEIETPHFDVQTDALSYKVGQEVTFKFSGNAENVVFWSGEKGRNYAYKDRITEKGVLQTLQFTSAAGQGTQNDNLSIKISRDFNGIYDAANIAKASWTDITSRAVLSPNPVTGAAGAATSSGAVNISDQATDGDVPVYFAFRYASASNTLKPRQWTISSFVVSNTLADGTVNNVVANLGLAGFKGIDVSNPSFQWAFTPNAQSPTSVTMTAGNVGEAANEDWLVSVPVKLNQVSLSDYGIPIISITTLSPPKDYKYVFTAPGVYKVVFHAFNQDVAEKTGIIKEMTITIVP</sequence>
<keyword evidence="3" id="KW-1185">Reference proteome</keyword>
<dbReference type="Proteomes" id="UP000000852">
    <property type="component" value="Chromosome"/>
</dbReference>
<dbReference type="EMBL" id="CP001681">
    <property type="protein sequence ID" value="ACU03180.1"/>
    <property type="molecule type" value="Genomic_DNA"/>
</dbReference>
<feature type="domain" description="DUF5017" evidence="1">
    <location>
        <begin position="20"/>
        <end position="206"/>
    </location>
</feature>
<dbReference type="HOGENOM" id="CLU_066814_0_0_10"/>
<evidence type="ECO:0000313" key="2">
    <source>
        <dbReference type="EMBL" id="ACU03180.1"/>
    </source>
</evidence>
<dbReference type="InterPro" id="IPR032185">
    <property type="entry name" value="DUF5017"/>
</dbReference>
<dbReference type="OrthoDB" id="1082472at2"/>
<name>C6Y2W7_PEDHD</name>
<protein>
    <recommendedName>
        <fullName evidence="1">DUF5017 domain-containing protein</fullName>
    </recommendedName>
</protein>
<evidence type="ECO:0000259" key="1">
    <source>
        <dbReference type="Pfam" id="PF16409"/>
    </source>
</evidence>
<dbReference type="eggNOG" id="ENOG5031WDC">
    <property type="taxonomic scope" value="Bacteria"/>
</dbReference>
<gene>
    <name evidence="2" type="ordered locus">Phep_0958</name>
</gene>
<evidence type="ECO:0000313" key="3">
    <source>
        <dbReference type="Proteomes" id="UP000000852"/>
    </source>
</evidence>
<dbReference type="PROSITE" id="PS51257">
    <property type="entry name" value="PROKAR_LIPOPROTEIN"/>
    <property type="match status" value="1"/>
</dbReference>
<dbReference type="RefSeq" id="WP_012781124.1">
    <property type="nucleotide sequence ID" value="NC_013061.1"/>
</dbReference>
<organism evidence="2 3">
    <name type="scientific">Pedobacter heparinus (strain ATCC 13125 / DSM 2366 / CIP 104194 / JCM 7457 / NBRC 12017 / NCIMB 9290 / NRRL B-14731 / HIM 762-3)</name>
    <dbReference type="NCBI Taxonomy" id="485917"/>
    <lineage>
        <taxon>Bacteria</taxon>
        <taxon>Pseudomonadati</taxon>
        <taxon>Bacteroidota</taxon>
        <taxon>Sphingobacteriia</taxon>
        <taxon>Sphingobacteriales</taxon>
        <taxon>Sphingobacteriaceae</taxon>
        <taxon>Pedobacter</taxon>
    </lineage>
</organism>
<dbReference type="AlphaFoldDB" id="C6Y2W7"/>
<dbReference type="Pfam" id="PF16409">
    <property type="entry name" value="DUF5017"/>
    <property type="match status" value="1"/>
</dbReference>
<dbReference type="STRING" id="485917.Phep_0958"/>
<proteinExistence type="predicted"/>
<dbReference type="KEGG" id="phe:Phep_0958"/>
<reference evidence="2 3" key="1">
    <citation type="journal article" date="2009" name="Stand. Genomic Sci.">
        <title>Complete genome sequence of Pedobacter heparinus type strain (HIM 762-3).</title>
        <authorList>
            <person name="Han C."/>
            <person name="Spring S."/>
            <person name="Lapidus A."/>
            <person name="Del Rio T.G."/>
            <person name="Tice H."/>
            <person name="Copeland A."/>
            <person name="Cheng J.F."/>
            <person name="Lucas S."/>
            <person name="Chen F."/>
            <person name="Nolan M."/>
            <person name="Bruce D."/>
            <person name="Goodwin L."/>
            <person name="Pitluck S."/>
            <person name="Ivanova N."/>
            <person name="Mavromatis K."/>
            <person name="Mikhailova N."/>
            <person name="Pati A."/>
            <person name="Chen A."/>
            <person name="Palaniappan K."/>
            <person name="Land M."/>
            <person name="Hauser L."/>
            <person name="Chang Y.J."/>
            <person name="Jeffries C.C."/>
            <person name="Saunders E."/>
            <person name="Chertkov O."/>
            <person name="Brettin T."/>
            <person name="Goker M."/>
            <person name="Rohde M."/>
            <person name="Bristow J."/>
            <person name="Eisen J.A."/>
            <person name="Markowitz V."/>
            <person name="Hugenholtz P."/>
            <person name="Kyrpides N.C."/>
            <person name="Klenk H.P."/>
            <person name="Detter J.C."/>
        </authorList>
    </citation>
    <scope>NUCLEOTIDE SEQUENCE [LARGE SCALE GENOMIC DNA]</scope>
    <source>
        <strain evidence="3">ATCC 13125 / DSM 2366 / CIP 104194 / JCM 7457 / NBRC 12017 / NCIMB 9290 / NRRL B-14731 / HIM 762-3</strain>
    </source>
</reference>
<accession>C6Y2W7</accession>